<evidence type="ECO:0000256" key="6">
    <source>
        <dbReference type="ARBA" id="ARBA00022989"/>
    </source>
</evidence>
<dbReference type="PROSITE" id="PS00086">
    <property type="entry name" value="CYTOCHROME_P450"/>
    <property type="match status" value="2"/>
</dbReference>
<keyword evidence="9" id="KW-0503">Monooxygenase</keyword>
<dbReference type="Proteomes" id="UP001604277">
    <property type="component" value="Unassembled WGS sequence"/>
</dbReference>
<dbReference type="SUPFAM" id="SSF48264">
    <property type="entry name" value="Cytochrome P450"/>
    <property type="match status" value="2"/>
</dbReference>
<dbReference type="CDD" id="cd20642">
    <property type="entry name" value="CYP72"/>
    <property type="match status" value="2"/>
</dbReference>
<proteinExistence type="inferred from homology"/>
<gene>
    <name evidence="13" type="ORF">Fot_40761</name>
</gene>
<evidence type="ECO:0000256" key="10">
    <source>
        <dbReference type="ARBA" id="ARBA00023136"/>
    </source>
</evidence>
<accession>A0ABD1SBX4</accession>
<keyword evidence="4 12" id="KW-0812">Transmembrane</keyword>
<comment type="caution">
    <text evidence="13">The sequence shown here is derived from an EMBL/GenBank/DDBJ whole genome shotgun (WGS) entry which is preliminary data.</text>
</comment>
<dbReference type="InterPro" id="IPR017972">
    <property type="entry name" value="Cyt_P450_CS"/>
</dbReference>
<dbReference type="GO" id="GO:0009753">
    <property type="term" value="P:response to jasmonic acid"/>
    <property type="evidence" value="ECO:0007669"/>
    <property type="project" value="UniProtKB-ARBA"/>
</dbReference>
<keyword evidence="8 11" id="KW-0408">Iron</keyword>
<evidence type="ECO:0000256" key="8">
    <source>
        <dbReference type="ARBA" id="ARBA00023004"/>
    </source>
</evidence>
<dbReference type="Gene3D" id="1.10.630.10">
    <property type="entry name" value="Cytochrome P450"/>
    <property type="match status" value="2"/>
</dbReference>
<name>A0ABD1SBX4_9LAMI</name>
<dbReference type="InterPro" id="IPR050665">
    <property type="entry name" value="Cytochrome_P450_Monooxygen"/>
</dbReference>
<dbReference type="Pfam" id="PF00067">
    <property type="entry name" value="p450"/>
    <property type="match status" value="2"/>
</dbReference>
<evidence type="ECO:0000256" key="7">
    <source>
        <dbReference type="ARBA" id="ARBA00023002"/>
    </source>
</evidence>
<protein>
    <submittedName>
        <fullName evidence="13">Cytochrome</fullName>
    </submittedName>
</protein>
<keyword evidence="5 11" id="KW-0479">Metal-binding</keyword>
<dbReference type="GO" id="GO:0046872">
    <property type="term" value="F:metal ion binding"/>
    <property type="evidence" value="ECO:0007669"/>
    <property type="project" value="UniProtKB-KW"/>
</dbReference>
<keyword evidence="10 12" id="KW-0472">Membrane</keyword>
<dbReference type="FunFam" id="1.10.630.10:FF:000029">
    <property type="entry name" value="Cytochrome P450 734A1"/>
    <property type="match status" value="2"/>
</dbReference>
<dbReference type="GO" id="GO:0009820">
    <property type="term" value="P:alkaloid metabolic process"/>
    <property type="evidence" value="ECO:0007669"/>
    <property type="project" value="UniProtKB-ARBA"/>
</dbReference>
<sequence>MEILHYTIGVSCAFVLLIYTCHILNLVWFRPKKKEKWLRQQGLKGNSYRFLYGDLKDVSMMVQTAKSKPINLSDDIKPRLVPFYLKPLREYGTNSFIWLGPRPAVIITDPELIKEALSKINIYQKPKTVNPLAKLLAQGVISYEADKWAKHRKIINPAFHLEKLKLMLPAFYLSCDEILSKWEQSLSAEGSCDFDVWPDLQNLTSDAISRTAFGSSYQEGRRIFELQREQTVHTIKASQSLYIHGWRFVPTKRNKRMKEIEKKVQASIRDIINRRLKAMEAGEARNGDLLGILLESNFQEIKQHGKKSFGMSIDEVVEECKLFYVAGQETTSALLVWTLVLLSTHSDWQTRAREEVLQVFGREKPDFDGLNHLKIVTMILHEVMRLYPPVAALARQIHKETRLGKLLLPAGTQVSLPTVLLHHDHEIWGEDAMEFKPERFSEGVSKAQKKQGLYFPFGWGPRICVGQNFAMIEAKMAMAMILQRFSFELSPLGIEVDMEILYYTIGVCCAFVLLIYTWRVLNSVWFMPKKMEKYLRQQGLKGNSYRFLYGDLKDLTSMTQKVKSKPINLSDDIKPRVIAFFLKTVQEYGTNCFIWLGPRPSIILTDPELVKEVLTKYYIYQKPQNMNPLTKLLAQGVVSYEGDKWAKHRKIINPAFHLEKLKLMMPAFYLSCDEIFSKWEQSLSPEGSSELDVWPYLQNLSSDAISRTSFGSSYQEGRRIFELQREQSEHIIKAFTSIYIPGWRFLPTKRNKRMKEIEKEVQKSIRDIINKRMKVMESGEARNDDLLGILLESNFQEIEHHGNKSFGMSIDEVVEECKLFYFAGQETTSVLLVWTLVLLSTHSDWQTRAREEVLQVFGSKKTNFDGLNHLKIVTMILYEVMRLYPPVVALARRVHEETRLGKLLLPAGSLLSLPTILLHHDHKIWGDDAMEFKPERFSEGVSNAQKKQGLYFPFGWGPRICIGQTFAMIEAKMAVAMILQRFSFELSPLYTHAPQRAITLQPQHGAHLILHRI</sequence>
<feature type="transmembrane region" description="Helical" evidence="12">
    <location>
        <begin position="6"/>
        <end position="29"/>
    </location>
</feature>
<evidence type="ECO:0000256" key="5">
    <source>
        <dbReference type="ARBA" id="ARBA00022723"/>
    </source>
</evidence>
<keyword evidence="3 11" id="KW-0349">Heme</keyword>
<comment type="similarity">
    <text evidence="2">Belongs to the cytochrome P450 family.</text>
</comment>
<evidence type="ECO:0000256" key="9">
    <source>
        <dbReference type="ARBA" id="ARBA00023033"/>
    </source>
</evidence>
<dbReference type="PRINTS" id="PR00385">
    <property type="entry name" value="P450"/>
</dbReference>
<keyword evidence="6 12" id="KW-1133">Transmembrane helix</keyword>
<feature type="binding site" description="axial binding residue" evidence="11">
    <location>
        <position position="464"/>
    </location>
    <ligand>
        <name>heme</name>
        <dbReference type="ChEBI" id="CHEBI:30413"/>
    </ligand>
    <ligandPart>
        <name>Fe</name>
        <dbReference type="ChEBI" id="CHEBI:18248"/>
    </ligandPart>
</feature>
<dbReference type="PANTHER" id="PTHR24282:SF273">
    <property type="entry name" value="CYTOCHROME P450 CYP72A219-LIKE"/>
    <property type="match status" value="1"/>
</dbReference>
<dbReference type="EMBL" id="JBFOLJ010000011">
    <property type="protein sequence ID" value="KAL2497004.1"/>
    <property type="molecule type" value="Genomic_DNA"/>
</dbReference>
<keyword evidence="7" id="KW-0560">Oxidoreductase</keyword>
<evidence type="ECO:0000256" key="11">
    <source>
        <dbReference type="PIRSR" id="PIRSR602401-1"/>
    </source>
</evidence>
<evidence type="ECO:0000313" key="14">
    <source>
        <dbReference type="Proteomes" id="UP001604277"/>
    </source>
</evidence>
<comment type="subcellular location">
    <subcellularLocation>
        <location evidence="1">Membrane</location>
        <topology evidence="1">Single-pass membrane protein</topology>
    </subcellularLocation>
</comment>
<dbReference type="InterPro" id="IPR036396">
    <property type="entry name" value="Cyt_P450_sf"/>
</dbReference>
<dbReference type="PANTHER" id="PTHR24282">
    <property type="entry name" value="CYTOCHROME P450 FAMILY MEMBER"/>
    <property type="match status" value="1"/>
</dbReference>
<dbReference type="GO" id="GO:0016020">
    <property type="term" value="C:membrane"/>
    <property type="evidence" value="ECO:0007669"/>
    <property type="project" value="UniProtKB-SubCell"/>
</dbReference>
<dbReference type="PRINTS" id="PR00463">
    <property type="entry name" value="EP450I"/>
</dbReference>
<keyword evidence="14" id="KW-1185">Reference proteome</keyword>
<evidence type="ECO:0000256" key="4">
    <source>
        <dbReference type="ARBA" id="ARBA00022692"/>
    </source>
</evidence>
<dbReference type="InterPro" id="IPR001128">
    <property type="entry name" value="Cyt_P450"/>
</dbReference>
<reference evidence="14" key="1">
    <citation type="submission" date="2024-07" db="EMBL/GenBank/DDBJ databases">
        <title>Two chromosome-level genome assemblies of Korean endemic species Abeliophyllum distichum and Forsythia ovata (Oleaceae).</title>
        <authorList>
            <person name="Jang H."/>
        </authorList>
    </citation>
    <scope>NUCLEOTIDE SEQUENCE [LARGE SCALE GENOMIC DNA]</scope>
</reference>
<evidence type="ECO:0000256" key="1">
    <source>
        <dbReference type="ARBA" id="ARBA00004167"/>
    </source>
</evidence>
<dbReference type="AlphaFoldDB" id="A0ABD1SBX4"/>
<evidence type="ECO:0000256" key="2">
    <source>
        <dbReference type="ARBA" id="ARBA00010617"/>
    </source>
</evidence>
<comment type="cofactor">
    <cofactor evidence="11">
        <name>heme</name>
        <dbReference type="ChEBI" id="CHEBI:30413"/>
    </cofactor>
</comment>
<evidence type="ECO:0000313" key="13">
    <source>
        <dbReference type="EMBL" id="KAL2497004.1"/>
    </source>
</evidence>
<dbReference type="GO" id="GO:0004497">
    <property type="term" value="F:monooxygenase activity"/>
    <property type="evidence" value="ECO:0007669"/>
    <property type="project" value="UniProtKB-KW"/>
</dbReference>
<dbReference type="InterPro" id="IPR002401">
    <property type="entry name" value="Cyt_P450_E_grp-I"/>
</dbReference>
<organism evidence="13 14">
    <name type="scientific">Forsythia ovata</name>
    <dbReference type="NCBI Taxonomy" id="205694"/>
    <lineage>
        <taxon>Eukaryota</taxon>
        <taxon>Viridiplantae</taxon>
        <taxon>Streptophyta</taxon>
        <taxon>Embryophyta</taxon>
        <taxon>Tracheophyta</taxon>
        <taxon>Spermatophyta</taxon>
        <taxon>Magnoliopsida</taxon>
        <taxon>eudicotyledons</taxon>
        <taxon>Gunneridae</taxon>
        <taxon>Pentapetalae</taxon>
        <taxon>asterids</taxon>
        <taxon>lamiids</taxon>
        <taxon>Lamiales</taxon>
        <taxon>Oleaceae</taxon>
        <taxon>Forsythieae</taxon>
        <taxon>Forsythia</taxon>
    </lineage>
</organism>
<evidence type="ECO:0000256" key="3">
    <source>
        <dbReference type="ARBA" id="ARBA00022617"/>
    </source>
</evidence>
<evidence type="ECO:0000256" key="12">
    <source>
        <dbReference type="SAM" id="Phobius"/>
    </source>
</evidence>